<dbReference type="RefSeq" id="WP_070354608.1">
    <property type="nucleotide sequence ID" value="NZ_MCHX01000046.1"/>
</dbReference>
<dbReference type="EMBL" id="MCHX01000046">
    <property type="protein sequence ID" value="OFJ52153.1"/>
    <property type="molecule type" value="Genomic_DNA"/>
</dbReference>
<dbReference type="AlphaFoldDB" id="A0A1E8Q0X8"/>
<comment type="caution">
    <text evidence="1">The sequence shown here is derived from an EMBL/GenBank/DDBJ whole genome shotgun (WGS) entry which is preliminary data.</text>
</comment>
<organism evidence="1 2">
    <name type="scientific">Mycolicibacterium grossiae</name>
    <dbReference type="NCBI Taxonomy" id="1552759"/>
    <lineage>
        <taxon>Bacteria</taxon>
        <taxon>Bacillati</taxon>
        <taxon>Actinomycetota</taxon>
        <taxon>Actinomycetes</taxon>
        <taxon>Mycobacteriales</taxon>
        <taxon>Mycobacteriaceae</taxon>
        <taxon>Mycolicibacterium</taxon>
    </lineage>
</organism>
<dbReference type="InterPro" id="IPR012441">
    <property type="entry name" value="DUF1643"/>
</dbReference>
<accession>A0A1E8Q0X8</accession>
<gene>
    <name evidence="1" type="ORF">BEL07_18915</name>
</gene>
<evidence type="ECO:0000313" key="1">
    <source>
        <dbReference type="EMBL" id="OFJ52153.1"/>
    </source>
</evidence>
<name>A0A1E8Q0X8_9MYCO</name>
<evidence type="ECO:0000313" key="2">
    <source>
        <dbReference type="Proteomes" id="UP000178953"/>
    </source>
</evidence>
<dbReference type="Proteomes" id="UP000178953">
    <property type="component" value="Unassembled WGS sequence"/>
</dbReference>
<dbReference type="Pfam" id="PF07799">
    <property type="entry name" value="DUF1643"/>
    <property type="match status" value="1"/>
</dbReference>
<protein>
    <recommendedName>
        <fullName evidence="3">DUF1643 domain-containing protein</fullName>
    </recommendedName>
</protein>
<keyword evidence="2" id="KW-1185">Reference proteome</keyword>
<proteinExistence type="predicted"/>
<reference evidence="1 2" key="1">
    <citation type="submission" date="2016-09" db="EMBL/GenBank/DDBJ databases">
        <title>genome sequence of Mycobacterium sp. 739 SCH.</title>
        <authorList>
            <person name="Greninger A.L."/>
            <person name="Qin X."/>
            <person name="Jerome K."/>
            <person name="Vora S."/>
            <person name="Quinn K."/>
        </authorList>
    </citation>
    <scope>NUCLEOTIDE SEQUENCE [LARGE SCALE GENOMIC DNA]</scope>
    <source>
        <strain evidence="1 2">SCH</strain>
    </source>
</reference>
<evidence type="ECO:0008006" key="3">
    <source>
        <dbReference type="Google" id="ProtNLM"/>
    </source>
</evidence>
<sequence>MTLTLDLHLPPWTHVEGDALFSPDRAYRWWLTRRWGPGPALMFVSLNPSDADEHRDDQTTRRDMCFAREFGYDAVTLLNLSAAVMTNPKHLAGLADPIGPDNDAHLDREAARHDVIVFAWGANADPARARAVATRLWRICLHTGATVAHLGWTAEGQPRHPSRLAKDTPLSTLTASAHRDFSDVDPRWVQLLSGPCGAGEDLDGQWSR</sequence>